<dbReference type="EMBL" id="CP158375">
    <property type="protein sequence ID" value="XDO98372.1"/>
    <property type="molecule type" value="Genomic_DNA"/>
</dbReference>
<dbReference type="GO" id="GO:0016787">
    <property type="term" value="F:hydrolase activity"/>
    <property type="evidence" value="ECO:0007669"/>
    <property type="project" value="UniProtKB-KW"/>
</dbReference>
<reference evidence="3" key="1">
    <citation type="submission" date="2024-06" db="EMBL/GenBank/DDBJ databases">
        <title>Caulobacter inopinatus, sp. nov.</title>
        <authorList>
            <person name="Donachie S.P."/>
        </authorList>
    </citation>
    <scope>NUCLEOTIDE SEQUENCE</scope>
    <source>
        <strain evidence="3">73W</strain>
    </source>
</reference>
<dbReference type="InterPro" id="IPR010905">
    <property type="entry name" value="Glyco_hydro_88"/>
</dbReference>
<feature type="signal peptide" evidence="2">
    <location>
        <begin position="1"/>
        <end position="21"/>
    </location>
</feature>
<evidence type="ECO:0000256" key="2">
    <source>
        <dbReference type="SAM" id="SignalP"/>
    </source>
</evidence>
<keyword evidence="2" id="KW-0732">Signal</keyword>
<proteinExistence type="predicted"/>
<keyword evidence="1 3" id="KW-0378">Hydrolase</keyword>
<evidence type="ECO:0000313" key="3">
    <source>
        <dbReference type="EMBL" id="XDO98372.1"/>
    </source>
</evidence>
<name>A0AB39KWK8_9CAUL</name>
<dbReference type="PANTHER" id="PTHR33886">
    <property type="entry name" value="UNSATURATED RHAMNOGALACTURONAN HYDROLASE (EUROFUNG)"/>
    <property type="match status" value="1"/>
</dbReference>
<dbReference type="Gene3D" id="1.50.10.10">
    <property type="match status" value="1"/>
</dbReference>
<dbReference type="SUPFAM" id="SSF48208">
    <property type="entry name" value="Six-hairpin glycosidases"/>
    <property type="match status" value="1"/>
</dbReference>
<dbReference type="InterPro" id="IPR008928">
    <property type="entry name" value="6-hairpin_glycosidase_sf"/>
</dbReference>
<dbReference type="InterPro" id="IPR012341">
    <property type="entry name" value="6hp_glycosidase-like_sf"/>
</dbReference>
<gene>
    <name evidence="3" type="ORF">ABOZ73_08150</name>
</gene>
<accession>A0AB39KWK8</accession>
<dbReference type="AlphaFoldDB" id="A0AB39KWK8"/>
<feature type="chain" id="PRO_5044259478" evidence="2">
    <location>
        <begin position="22"/>
        <end position="379"/>
    </location>
</feature>
<organism evidence="3">
    <name type="scientific">Caulobacter sp. 73W</name>
    <dbReference type="NCBI Taxonomy" id="3161137"/>
    <lineage>
        <taxon>Bacteria</taxon>
        <taxon>Pseudomonadati</taxon>
        <taxon>Pseudomonadota</taxon>
        <taxon>Alphaproteobacteria</taxon>
        <taxon>Caulobacterales</taxon>
        <taxon>Caulobacteraceae</taxon>
        <taxon>Caulobacter</taxon>
    </lineage>
</organism>
<evidence type="ECO:0000256" key="1">
    <source>
        <dbReference type="ARBA" id="ARBA00022801"/>
    </source>
</evidence>
<dbReference type="GO" id="GO:0005975">
    <property type="term" value="P:carbohydrate metabolic process"/>
    <property type="evidence" value="ECO:0007669"/>
    <property type="project" value="InterPro"/>
</dbReference>
<dbReference type="Pfam" id="PF07470">
    <property type="entry name" value="Glyco_hydro_88"/>
    <property type="match status" value="1"/>
</dbReference>
<protein>
    <submittedName>
        <fullName evidence="3">Glycoside hydrolase family 88 protein</fullName>
    </submittedName>
</protein>
<sequence length="379" mass="41678">MRNWLIAGATIAVLAAGAAQAAPASQEAPVSAMRRVADWQLAHMDNFDYITAFRDRVEDPTGWVQAAFWVGMTELADLGVDPKYAAAIKAVGADRQYALGHRPLHADDHAIGQTWLWIHEQTGDDAAFAKIKARFDAILADPPQNSLEFVPGVKGMELACQPRWCWSDALFMAPSVWAGLSRETGDPRYAAYGDKEFWATTDYLYDKTDHLYYRDGRFFERKGPKGEKIFWGRGNAWVFAGIVRMLEALPADHPSRPRYETLMRQMASAIAPLQSPAGYWPASLHGGAGQNPETSAAGFFVYGLAWGVNHGVLDRATYMPVIDKGWSALLAAVEADGKLGWVQQVGNAPEQVKREDSQLYGVGAFLLAGSEMRKLKPAS</sequence>
<dbReference type="InterPro" id="IPR052043">
    <property type="entry name" value="PolySaccharide_Degr_Enz"/>
</dbReference>
<dbReference type="PANTHER" id="PTHR33886:SF8">
    <property type="entry name" value="UNSATURATED RHAMNOGALACTURONAN HYDROLASE (EUROFUNG)"/>
    <property type="match status" value="1"/>
</dbReference>
<dbReference type="RefSeq" id="WP_369062225.1">
    <property type="nucleotide sequence ID" value="NZ_CP158375.1"/>
</dbReference>